<evidence type="ECO:0000313" key="12">
    <source>
        <dbReference type="Proteomes" id="UP000188006"/>
    </source>
</evidence>
<evidence type="ECO:0000313" key="8">
    <source>
        <dbReference type="Proteomes" id="UP000040926"/>
    </source>
</evidence>
<name>A0A0H7L4M1_SHISO</name>
<accession>A0A0H7L4M1</accession>
<reference evidence="10 11" key="1">
    <citation type="submission" date="2017-01" db="EMBL/GenBank/DDBJ databases">
        <authorList>
            <consortium name="Pathogen Informatics"/>
        </authorList>
    </citation>
    <scope>NUCLEOTIDE SEQUENCE [LARGE SCALE GENOMIC DNA]</scope>
    <source>
        <strain evidence="3 8">20003593_1361393</strain>
        <strain evidence="2 9">20352044</strain>
        <strain evidence="4 10">2090STDY5461769</strain>
        <strain evidence="5 11">3626STDY6095480</strain>
        <strain evidence="12">sh1405</strain>
        <strain evidence="6">Sh1405</strain>
    </source>
</reference>
<gene>
    <name evidence="3" type="ORF">ERS008175_03882</name>
    <name evidence="2" type="ORF">ERS428554_04737</name>
    <name evidence="6" type="ORF">SAMEA1569760_04329</name>
    <name evidence="4" type="ORF">SAMEA2054241_04390</name>
    <name evidence="5" type="ORF">SAMEA3356023_04771</name>
    <name evidence="7" type="ORF">SAMEA3710766_04526</name>
</gene>
<comment type="caution">
    <text evidence="4">The sequence shown here is derived from an EMBL/GenBank/DDBJ whole genome shotgun (WGS) entry which is preliminary data.</text>
</comment>
<evidence type="ECO:0000313" key="10">
    <source>
        <dbReference type="Proteomes" id="UP000187708"/>
    </source>
</evidence>
<evidence type="ECO:0000313" key="2">
    <source>
        <dbReference type="EMBL" id="CSL09313.1"/>
    </source>
</evidence>
<dbReference type="Proteomes" id="UP000040926">
    <property type="component" value="Unassembled WGS sequence"/>
</dbReference>
<feature type="domain" description="Baseplate J-like C-terminal" evidence="1">
    <location>
        <begin position="48"/>
        <end position="122"/>
    </location>
</feature>
<dbReference type="Proteomes" id="UP000187717">
    <property type="component" value="Unassembled WGS sequence"/>
</dbReference>
<protein>
    <submittedName>
        <fullName evidence="4">Tail protein</fullName>
    </submittedName>
</protein>
<dbReference type="EMBL" id="FTXV01000280">
    <property type="protein sequence ID" value="SJE72949.1"/>
    <property type="molecule type" value="Genomic_DNA"/>
</dbReference>
<evidence type="ECO:0000313" key="13">
    <source>
        <dbReference type="Proteomes" id="UP000251393"/>
    </source>
</evidence>
<evidence type="ECO:0000313" key="6">
    <source>
        <dbReference type="EMBL" id="SJH63156.1"/>
    </source>
</evidence>
<dbReference type="Proteomes" id="UP000251393">
    <property type="component" value="Unassembled WGS sequence"/>
</dbReference>
<evidence type="ECO:0000313" key="3">
    <source>
        <dbReference type="EMBL" id="CSS02911.1"/>
    </source>
</evidence>
<dbReference type="EMBL" id="UDYI01000236">
    <property type="protein sequence ID" value="SRR28297.1"/>
    <property type="molecule type" value="Genomic_DNA"/>
</dbReference>
<dbReference type="Proteomes" id="UP000045991">
    <property type="component" value="Unassembled WGS sequence"/>
</dbReference>
<dbReference type="Proteomes" id="UP000187708">
    <property type="component" value="Unassembled WGS sequence"/>
</dbReference>
<evidence type="ECO:0000259" key="1">
    <source>
        <dbReference type="Pfam" id="PF26079"/>
    </source>
</evidence>
<sequence>MVATNDPERPAPDESVINAVRDHILPLAPVAGSGLYVFGATEKVIPMTIALSKDTPQIRTAIKAELNALMLRDGVPEGRMYLSRISEAISLSAGEVAHRLIVPSSDIDLGETELPVLGEITWQAYDPARSK</sequence>
<evidence type="ECO:0000313" key="5">
    <source>
        <dbReference type="EMBL" id="SJE72949.1"/>
    </source>
</evidence>
<dbReference type="EMBL" id="FUBI01000221">
    <property type="protein sequence ID" value="SJH63156.1"/>
    <property type="molecule type" value="Genomic_DNA"/>
</dbReference>
<organism evidence="4 10">
    <name type="scientific">Shigella sonnei</name>
    <dbReference type="NCBI Taxonomy" id="624"/>
    <lineage>
        <taxon>Bacteria</taxon>
        <taxon>Pseudomonadati</taxon>
        <taxon>Pseudomonadota</taxon>
        <taxon>Gammaproteobacteria</taxon>
        <taxon>Enterobacterales</taxon>
        <taxon>Enterobacteriaceae</taxon>
        <taxon>Shigella</taxon>
    </lineage>
</organism>
<reference evidence="7 13" key="2">
    <citation type="submission" date="2018-06" db="EMBL/GenBank/DDBJ databases">
        <authorList>
            <consortium name="Pathogen Informatics"/>
            <person name="Doyle S."/>
        </authorList>
    </citation>
    <scope>NUCLEOTIDE SEQUENCE [LARGE SCALE GENOMIC DNA]</scope>
    <source>
        <strain evidence="7 13">4028STDY6275292</strain>
    </source>
</reference>
<dbReference type="Pfam" id="PF26079">
    <property type="entry name" value="Baseplate_J_C"/>
    <property type="match status" value="1"/>
</dbReference>
<evidence type="ECO:0000313" key="4">
    <source>
        <dbReference type="EMBL" id="SIY50493.1"/>
    </source>
</evidence>
<evidence type="ECO:0000313" key="9">
    <source>
        <dbReference type="Proteomes" id="UP000045991"/>
    </source>
</evidence>
<dbReference type="EMBL" id="CWXZ01000261">
    <property type="protein sequence ID" value="CSL09313.1"/>
    <property type="molecule type" value="Genomic_DNA"/>
</dbReference>
<proteinExistence type="predicted"/>
<evidence type="ECO:0000313" key="11">
    <source>
        <dbReference type="Proteomes" id="UP000187717"/>
    </source>
</evidence>
<dbReference type="Proteomes" id="UP000188006">
    <property type="component" value="Unassembled WGS sequence"/>
</dbReference>
<evidence type="ECO:0000313" key="7">
    <source>
        <dbReference type="EMBL" id="SRR28297.1"/>
    </source>
</evidence>
<dbReference type="InterPro" id="IPR058530">
    <property type="entry name" value="Baseplate_J-like_C"/>
</dbReference>
<dbReference type="EMBL" id="CXEC01000175">
    <property type="protein sequence ID" value="CSS02911.1"/>
    <property type="molecule type" value="Genomic_DNA"/>
</dbReference>
<dbReference type="AlphaFoldDB" id="A0A0H7L4M1"/>
<dbReference type="EMBL" id="FTSV01000290">
    <property type="protein sequence ID" value="SIY50493.1"/>
    <property type="molecule type" value="Genomic_DNA"/>
</dbReference>